<dbReference type="GO" id="GO:0036297">
    <property type="term" value="P:interstrand cross-link repair"/>
    <property type="evidence" value="ECO:0007669"/>
    <property type="project" value="TreeGrafter"/>
</dbReference>
<dbReference type="AlphaFoldDB" id="A0A6N8JIZ1"/>
<evidence type="ECO:0000313" key="14">
    <source>
        <dbReference type="Proteomes" id="UP000468388"/>
    </source>
</evidence>
<dbReference type="Gene3D" id="3.40.50.300">
    <property type="entry name" value="P-loop containing nucleotide triphosphate hydrolases"/>
    <property type="match status" value="2"/>
</dbReference>
<dbReference type="Gene3D" id="1.10.3210.30">
    <property type="match status" value="1"/>
</dbReference>
<dbReference type="PROSITE" id="PS51192">
    <property type="entry name" value="HELICASE_ATP_BIND_1"/>
    <property type="match status" value="1"/>
</dbReference>
<reference evidence="13 14" key="1">
    <citation type="submission" date="2019-12" db="EMBL/GenBank/DDBJ databases">
        <title>The draft genomic sequence of strain Chitinophaga oryziterrae JCM 16595.</title>
        <authorList>
            <person name="Zhang X."/>
        </authorList>
    </citation>
    <scope>NUCLEOTIDE SEQUENCE [LARGE SCALE GENOMIC DNA]</scope>
    <source>
        <strain evidence="13 14">JCM 16595</strain>
    </source>
</reference>
<dbReference type="GO" id="GO:0003677">
    <property type="term" value="F:DNA binding"/>
    <property type="evidence" value="ECO:0007669"/>
    <property type="project" value="InterPro"/>
</dbReference>
<dbReference type="CDD" id="cd17930">
    <property type="entry name" value="DEXHc_cas3"/>
    <property type="match status" value="1"/>
</dbReference>
<comment type="caution">
    <text evidence="13">The sequence shown here is derived from an EMBL/GenBank/DDBJ whole genome shotgun (WGS) entry which is preliminary data.</text>
</comment>
<dbReference type="Pfam" id="PF22590">
    <property type="entry name" value="Cas3-like_C_2"/>
    <property type="match status" value="1"/>
</dbReference>
<keyword evidence="9" id="KW-0051">Antiviral defense</keyword>
<evidence type="ECO:0000259" key="11">
    <source>
        <dbReference type="PROSITE" id="PS51194"/>
    </source>
</evidence>
<dbReference type="Proteomes" id="UP000468388">
    <property type="component" value="Unassembled WGS sequence"/>
</dbReference>
<dbReference type="NCBIfam" id="TIGR01587">
    <property type="entry name" value="cas3_core"/>
    <property type="match status" value="1"/>
</dbReference>
<organism evidence="13 14">
    <name type="scientific">Chitinophaga oryziterrae</name>
    <dbReference type="NCBI Taxonomy" id="1031224"/>
    <lineage>
        <taxon>Bacteria</taxon>
        <taxon>Pseudomonadati</taxon>
        <taxon>Bacteroidota</taxon>
        <taxon>Chitinophagia</taxon>
        <taxon>Chitinophagales</taxon>
        <taxon>Chitinophagaceae</taxon>
        <taxon>Chitinophaga</taxon>
    </lineage>
</organism>
<gene>
    <name evidence="13" type="primary">cas3</name>
    <name evidence="13" type="ORF">GO495_31670</name>
</gene>
<evidence type="ECO:0000256" key="2">
    <source>
        <dbReference type="ARBA" id="ARBA00009046"/>
    </source>
</evidence>
<evidence type="ECO:0000256" key="4">
    <source>
        <dbReference type="ARBA" id="ARBA00022723"/>
    </source>
</evidence>
<dbReference type="InterPro" id="IPR001650">
    <property type="entry name" value="Helicase_C-like"/>
</dbReference>
<evidence type="ECO:0000256" key="5">
    <source>
        <dbReference type="ARBA" id="ARBA00022741"/>
    </source>
</evidence>
<dbReference type="GO" id="GO:0046872">
    <property type="term" value="F:metal ion binding"/>
    <property type="evidence" value="ECO:0007669"/>
    <property type="project" value="UniProtKB-KW"/>
</dbReference>
<accession>A0A6N8JIZ1</accession>
<keyword evidence="7" id="KW-0347">Helicase</keyword>
<dbReference type="CDD" id="cd09641">
    <property type="entry name" value="Cas3''_I"/>
    <property type="match status" value="1"/>
</dbReference>
<dbReference type="GO" id="GO:0005524">
    <property type="term" value="F:ATP binding"/>
    <property type="evidence" value="ECO:0007669"/>
    <property type="project" value="UniProtKB-KW"/>
</dbReference>
<comment type="similarity">
    <text evidence="2">In the central section; belongs to the CRISPR-associated helicase Cas3 family.</text>
</comment>
<protein>
    <submittedName>
        <fullName evidence="13">CRISPR-associated helicase Cas3</fullName>
    </submittedName>
</protein>
<dbReference type="PROSITE" id="PS51643">
    <property type="entry name" value="HD_CAS3"/>
    <property type="match status" value="1"/>
</dbReference>
<dbReference type="InterPro" id="IPR006483">
    <property type="entry name" value="CRISPR-assoc_Cas3_HD"/>
</dbReference>
<dbReference type="InterPro" id="IPR014001">
    <property type="entry name" value="Helicase_ATP-bd"/>
</dbReference>
<dbReference type="PROSITE" id="PS51194">
    <property type="entry name" value="HELICASE_CTER"/>
    <property type="match status" value="1"/>
</dbReference>
<evidence type="ECO:0000259" key="12">
    <source>
        <dbReference type="PROSITE" id="PS51643"/>
    </source>
</evidence>
<dbReference type="InterPro" id="IPR006935">
    <property type="entry name" value="Helicase/UvrB_N"/>
</dbReference>
<evidence type="ECO:0000256" key="8">
    <source>
        <dbReference type="ARBA" id="ARBA00022840"/>
    </source>
</evidence>
<keyword evidence="4" id="KW-0479">Metal-binding</keyword>
<dbReference type="RefSeq" id="WP_157303975.1">
    <property type="nucleotide sequence ID" value="NZ_BAAAZB010000027.1"/>
</dbReference>
<dbReference type="GO" id="GO:0016787">
    <property type="term" value="F:hydrolase activity"/>
    <property type="evidence" value="ECO:0007669"/>
    <property type="project" value="UniProtKB-KW"/>
</dbReference>
<dbReference type="InterPro" id="IPR054712">
    <property type="entry name" value="Cas3-like_dom"/>
</dbReference>
<evidence type="ECO:0000313" key="13">
    <source>
        <dbReference type="EMBL" id="MVT45190.1"/>
    </source>
</evidence>
<feature type="domain" description="Helicase ATP-binding" evidence="10">
    <location>
        <begin position="282"/>
        <end position="473"/>
    </location>
</feature>
<dbReference type="Pfam" id="PF18019">
    <property type="entry name" value="Cas3_HD"/>
    <property type="match status" value="1"/>
</dbReference>
<dbReference type="SUPFAM" id="SSF109604">
    <property type="entry name" value="HD-domain/PDEase-like"/>
    <property type="match status" value="1"/>
</dbReference>
<dbReference type="OrthoDB" id="9810236at2"/>
<evidence type="ECO:0000256" key="6">
    <source>
        <dbReference type="ARBA" id="ARBA00022801"/>
    </source>
</evidence>
<keyword evidence="8" id="KW-0067">ATP-binding</keyword>
<dbReference type="InterPro" id="IPR006474">
    <property type="entry name" value="Helicase_Cas3_CRISPR-ass_core"/>
</dbReference>
<dbReference type="SMART" id="SM00487">
    <property type="entry name" value="DEXDc"/>
    <property type="match status" value="1"/>
</dbReference>
<evidence type="ECO:0000256" key="9">
    <source>
        <dbReference type="ARBA" id="ARBA00023118"/>
    </source>
</evidence>
<evidence type="ECO:0000256" key="1">
    <source>
        <dbReference type="ARBA" id="ARBA00006847"/>
    </source>
</evidence>
<keyword evidence="3" id="KW-0540">Nuclease</keyword>
<name>A0A6N8JIZ1_9BACT</name>
<feature type="domain" description="HD Cas3-type" evidence="12">
    <location>
        <begin position="4"/>
        <end position="229"/>
    </location>
</feature>
<dbReference type="InterPro" id="IPR038257">
    <property type="entry name" value="CRISPR-assoc_Cas3_HD_sf"/>
</dbReference>
<dbReference type="PANTHER" id="PTHR47957">
    <property type="entry name" value="ATP-DEPENDENT HELICASE HRQ1"/>
    <property type="match status" value="1"/>
</dbReference>
<dbReference type="SUPFAM" id="SSF52540">
    <property type="entry name" value="P-loop containing nucleoside triphosphate hydrolases"/>
    <property type="match status" value="1"/>
</dbReference>
<comment type="similarity">
    <text evidence="1">In the N-terminal section; belongs to the CRISPR-associated nuclease Cas3-HD family.</text>
</comment>
<dbReference type="GO" id="GO:0043138">
    <property type="term" value="F:3'-5' DNA helicase activity"/>
    <property type="evidence" value="ECO:0007669"/>
    <property type="project" value="TreeGrafter"/>
</dbReference>
<evidence type="ECO:0000256" key="7">
    <source>
        <dbReference type="ARBA" id="ARBA00022806"/>
    </source>
</evidence>
<dbReference type="InterPro" id="IPR027417">
    <property type="entry name" value="P-loop_NTPase"/>
</dbReference>
<keyword evidence="6" id="KW-0378">Hydrolase</keyword>
<dbReference type="GO" id="GO:0051607">
    <property type="term" value="P:defense response to virus"/>
    <property type="evidence" value="ECO:0007669"/>
    <property type="project" value="UniProtKB-KW"/>
</dbReference>
<keyword evidence="14" id="KW-1185">Reference proteome</keyword>
<dbReference type="NCBIfam" id="TIGR01596">
    <property type="entry name" value="cas3_HD"/>
    <property type="match status" value="1"/>
</dbReference>
<dbReference type="Pfam" id="PF04851">
    <property type="entry name" value="ResIII"/>
    <property type="match status" value="1"/>
</dbReference>
<evidence type="ECO:0000259" key="10">
    <source>
        <dbReference type="PROSITE" id="PS51192"/>
    </source>
</evidence>
<dbReference type="SMART" id="SM00490">
    <property type="entry name" value="HELICc"/>
    <property type="match status" value="1"/>
</dbReference>
<feature type="domain" description="Helicase C-terminal" evidence="11">
    <location>
        <begin position="497"/>
        <end position="648"/>
    </location>
</feature>
<proteinExistence type="inferred from homology"/>
<dbReference type="GO" id="GO:0006289">
    <property type="term" value="P:nucleotide-excision repair"/>
    <property type="evidence" value="ECO:0007669"/>
    <property type="project" value="TreeGrafter"/>
</dbReference>
<sequence length="802" mass="93688">MNLYSHDSKLLIDHLREVAYKCRNTIGELKLFCQNSERKEVIKQLAFLAGAFHDLGKATRFFQYYLLHPEHETNGPKSHALISALFVKEVAIEYLKKTTIPDIDKRLFAHMVFTAVKRHHGKLDNFEQELYIDLYDNSNSNMLKVQVEAFEEKETKEIISFFLKDLDIQYDLKKFKGYILSGSYLSDMPEFYIDDIEDGDFNSFTSQEKIEYYYLHHLLFSSLLLSDKTDVILDKEILSSEISIPDNIVDKFRESKGFNIPKKTIDIQKNEAYYSALNNLEIVFSSEKHIYSLTLPTGLGKTITSFAVARKMKQLLGPDCKRTIITIPFTSIIDQNYEIYGELVNTKDSAILLKHHHLAEPVYKMDETSLSPGKSQFLIETWDSQIVVTTFVQLFNSLFSNDKSFLMKLPNLANSIIILDEIQMMPYKYWQLVKNVFEVLGKTYNCYFILMSATQPLMFLPEIEIIEIIPDYKKYFRYFNRTRLFNKTAKPVSLAEFTDEIYHYLQKDIHKDVLIILNTKKHSKQCFEVLRSMIDVESEDIYYLSTMITPYERKHIMRLIKEKSCKRKIIVSTQLIEAGVDISVDTVFRSLAPIDSIIQAAGRANRYGEKLQQGEVYLYEIEELKKATSLIYGADLIQKTKNVLKEINEVDETFYLPLIESYFKEVRKQSDSYSSEYLDGICSLNFKDVGTFSLIEERKTESVFIQLNEEAKNVWERYVNIYQNNETDQFQKKQEFAMLKSRFYDYVINVPVPYDKKEIDFDSVSILGFYLSLLESPSRFYNYSAEDISQNTGYEAVNTLSF</sequence>
<evidence type="ECO:0000256" key="3">
    <source>
        <dbReference type="ARBA" id="ARBA00022722"/>
    </source>
</evidence>
<dbReference type="GO" id="GO:0004518">
    <property type="term" value="F:nuclease activity"/>
    <property type="evidence" value="ECO:0007669"/>
    <property type="project" value="UniProtKB-KW"/>
</dbReference>
<dbReference type="EMBL" id="WRXO01000017">
    <property type="protein sequence ID" value="MVT45190.1"/>
    <property type="molecule type" value="Genomic_DNA"/>
</dbReference>
<keyword evidence="5" id="KW-0547">Nucleotide-binding</keyword>
<dbReference type="PANTHER" id="PTHR47957:SF3">
    <property type="entry name" value="ATP-DEPENDENT HELICASE HRQ1"/>
    <property type="match status" value="1"/>
</dbReference>